<keyword evidence="4" id="KW-1185">Reference proteome</keyword>
<protein>
    <submittedName>
        <fullName evidence="3">Cupin, RmlC-type</fullName>
    </submittedName>
</protein>
<reference evidence="3 4" key="1">
    <citation type="journal article" date="2020" name="G3 (Bethesda)">
        <title>Genetic Underpinnings of Host Manipulation by Ophiocordyceps as Revealed by Comparative Transcriptomics.</title>
        <authorList>
            <person name="Will I."/>
            <person name="Das B."/>
            <person name="Trinh T."/>
            <person name="Brachmann A."/>
            <person name="Ohm R.A."/>
            <person name="de Bekker C."/>
        </authorList>
    </citation>
    <scope>NUCLEOTIDE SEQUENCE [LARGE SCALE GENOMIC DNA]</scope>
    <source>
        <strain evidence="3 4">EC05</strain>
    </source>
</reference>
<evidence type="ECO:0000256" key="1">
    <source>
        <dbReference type="SAM" id="MobiDB-lite"/>
    </source>
</evidence>
<dbReference type="EMBL" id="JAACLJ010000009">
    <property type="protein sequence ID" value="KAF4581093.1"/>
    <property type="molecule type" value="Genomic_DNA"/>
</dbReference>
<feature type="chain" id="PRO_5034519601" evidence="2">
    <location>
        <begin position="20"/>
        <end position="327"/>
    </location>
</feature>
<feature type="region of interest" description="Disordered" evidence="1">
    <location>
        <begin position="252"/>
        <end position="271"/>
    </location>
</feature>
<sequence>MKGTPIITFLPVLISGTLAHLQNTNFKQRIQKYGKDSLKDVLRLARVSLPSHITLYKTDVELPDAQFKNSPTLGHRLSLCEVFRSDYDAATVEIDYHPLGTGPFTGSQWIDNSMTVTNSLGTQWEKTHRIGTDLNFHGGTLFSYHYSPSHGGSESNSRANTTSVKGVFVCPTGRTCEVATIVFSFNATGSWSKMPVIDFKSLPVDVKWRYKETDLYHHLTKSSKLAIASLAGKTNSLDYLGQKYYSLRDRASNETVKETPPGGETADGIQWPPESVEIDYKQSQSGQETMPLEDFEGSRFTANILVEYDFEDENRTKVKLLDSTKPQ</sequence>
<keyword evidence="2" id="KW-0732">Signal</keyword>
<dbReference type="AlphaFoldDB" id="A0A8H4Q0W4"/>
<name>A0A8H4Q0W4_9HYPO</name>
<accession>A0A8H4Q0W4</accession>
<evidence type="ECO:0000256" key="2">
    <source>
        <dbReference type="SAM" id="SignalP"/>
    </source>
</evidence>
<gene>
    <name evidence="3" type="ORF">GQ602_007230</name>
</gene>
<feature type="signal peptide" evidence="2">
    <location>
        <begin position="1"/>
        <end position="19"/>
    </location>
</feature>
<dbReference type="OrthoDB" id="4908749at2759"/>
<evidence type="ECO:0000313" key="4">
    <source>
        <dbReference type="Proteomes" id="UP000562929"/>
    </source>
</evidence>
<dbReference type="Proteomes" id="UP000562929">
    <property type="component" value="Unassembled WGS sequence"/>
</dbReference>
<proteinExistence type="predicted"/>
<evidence type="ECO:0000313" key="3">
    <source>
        <dbReference type="EMBL" id="KAF4581093.1"/>
    </source>
</evidence>
<organism evidence="3 4">
    <name type="scientific">Ophiocordyceps camponoti-floridani</name>
    <dbReference type="NCBI Taxonomy" id="2030778"/>
    <lineage>
        <taxon>Eukaryota</taxon>
        <taxon>Fungi</taxon>
        <taxon>Dikarya</taxon>
        <taxon>Ascomycota</taxon>
        <taxon>Pezizomycotina</taxon>
        <taxon>Sordariomycetes</taxon>
        <taxon>Hypocreomycetidae</taxon>
        <taxon>Hypocreales</taxon>
        <taxon>Ophiocordycipitaceae</taxon>
        <taxon>Ophiocordyceps</taxon>
    </lineage>
</organism>
<comment type="caution">
    <text evidence="3">The sequence shown here is derived from an EMBL/GenBank/DDBJ whole genome shotgun (WGS) entry which is preliminary data.</text>
</comment>